<protein>
    <recommendedName>
        <fullName evidence="4">Carbohydrate kinase PfkB domain-containing protein</fullName>
    </recommendedName>
</protein>
<evidence type="ECO:0000256" key="2">
    <source>
        <dbReference type="ARBA" id="ARBA00022679"/>
    </source>
</evidence>
<dbReference type="GO" id="GO:0016301">
    <property type="term" value="F:kinase activity"/>
    <property type="evidence" value="ECO:0007669"/>
    <property type="project" value="UniProtKB-KW"/>
</dbReference>
<evidence type="ECO:0000259" key="4">
    <source>
        <dbReference type="Pfam" id="PF00294"/>
    </source>
</evidence>
<dbReference type="InterPro" id="IPR050306">
    <property type="entry name" value="PfkB_Carbo_kinase"/>
</dbReference>
<dbReference type="Proteomes" id="UP000037712">
    <property type="component" value="Unassembled WGS sequence"/>
</dbReference>
<evidence type="ECO:0000256" key="3">
    <source>
        <dbReference type="ARBA" id="ARBA00022777"/>
    </source>
</evidence>
<reference evidence="6" key="2">
    <citation type="submission" date="2015-01" db="EMBL/GenBank/DDBJ databases">
        <title>Draft genome sequence of potential hydrocarbon metabolising strain of Rhodococcus rhodochrous.</title>
        <authorList>
            <person name="Aggarwal R.K."/>
            <person name="Dawar C."/>
        </authorList>
    </citation>
    <scope>NUCLEOTIDE SEQUENCE [LARGE SCALE GENOMIC DNA]</scope>
    <source>
        <strain evidence="6">KG-21</strain>
    </source>
</reference>
<evidence type="ECO:0000256" key="1">
    <source>
        <dbReference type="ARBA" id="ARBA00010688"/>
    </source>
</evidence>
<evidence type="ECO:0000313" key="6">
    <source>
        <dbReference type="Proteomes" id="UP000037712"/>
    </source>
</evidence>
<dbReference type="PATRIC" id="fig|1441923.3.peg.4138"/>
<keyword evidence="2" id="KW-0808">Transferase</keyword>
<dbReference type="SUPFAM" id="SSF53613">
    <property type="entry name" value="Ribokinase-like"/>
    <property type="match status" value="1"/>
</dbReference>
<comment type="caution">
    <text evidence="5">The sequence shown here is derived from an EMBL/GenBank/DDBJ whole genome shotgun (WGS) entry which is preliminary data.</text>
</comment>
<dbReference type="Pfam" id="PF00294">
    <property type="entry name" value="PfkB"/>
    <property type="match status" value="1"/>
</dbReference>
<dbReference type="InterPro" id="IPR011611">
    <property type="entry name" value="PfkB_dom"/>
</dbReference>
<dbReference type="Gene3D" id="3.40.1190.20">
    <property type="match status" value="1"/>
</dbReference>
<gene>
    <name evidence="5" type="ORF">Z051_18960</name>
</gene>
<feature type="domain" description="Carbohydrate kinase PfkB" evidence="4">
    <location>
        <begin position="9"/>
        <end position="310"/>
    </location>
</feature>
<reference evidence="5 6" key="1">
    <citation type="journal article" date="2015" name="Genome Announc.">
        <title>Draft Genome Sequence of Rhodococcus rhodochrous Strain KG-21, a Soil Isolate from Oil Fields of Krishna-Godavari Basin, India.</title>
        <authorList>
            <person name="Dawar C."/>
            <person name="Aggarwal R.K."/>
        </authorList>
    </citation>
    <scope>NUCLEOTIDE SEQUENCE [LARGE SCALE GENOMIC DNA]</scope>
    <source>
        <strain evidence="5 6">KG-21</strain>
    </source>
</reference>
<dbReference type="EMBL" id="AZYO01000060">
    <property type="protein sequence ID" value="KOS54673.1"/>
    <property type="molecule type" value="Genomic_DNA"/>
</dbReference>
<accession>A0A0M9WML8</accession>
<dbReference type="PROSITE" id="PS00584">
    <property type="entry name" value="PFKB_KINASES_2"/>
    <property type="match status" value="1"/>
</dbReference>
<name>A0A0M9WML8_RHORH</name>
<organism evidence="5 6">
    <name type="scientific">Rhodococcus rhodochrous KG-21</name>
    <dbReference type="NCBI Taxonomy" id="1441923"/>
    <lineage>
        <taxon>Bacteria</taxon>
        <taxon>Bacillati</taxon>
        <taxon>Actinomycetota</taxon>
        <taxon>Actinomycetes</taxon>
        <taxon>Mycobacteriales</taxon>
        <taxon>Nocardiaceae</taxon>
        <taxon>Rhodococcus</taxon>
    </lineage>
</organism>
<dbReference type="AlphaFoldDB" id="A0A0M9WML8"/>
<proteinExistence type="inferred from homology"/>
<dbReference type="PANTHER" id="PTHR43085">
    <property type="entry name" value="HEXOKINASE FAMILY MEMBER"/>
    <property type="match status" value="1"/>
</dbReference>
<dbReference type="InterPro" id="IPR029056">
    <property type="entry name" value="Ribokinase-like"/>
</dbReference>
<comment type="similarity">
    <text evidence="1">Belongs to the carbohydrate kinase PfkB family.</text>
</comment>
<dbReference type="CDD" id="cd01166">
    <property type="entry name" value="KdgK"/>
    <property type="match status" value="1"/>
</dbReference>
<sequence>MSERPRVRVLTLGETMGLIRPSEPGHLRSGTSLRLSVGGAETNVAIGLRRLGVGVRWLGRVGDDPIGDVVLATIRAEGVEITGDTDSMRSTGLMLKEIPRPGTSRVSYYRAASAASTMSPQLLHPDVFAGIELLHLTGITSGLSPSCAALVRDAARMARDHEVHVSLDINYRASLWCREEARAELHRLVPLVDTLFGGREELALTSSEGCHTDPLEERELLASIAEAGPREVVLKRGTRGAASYHDGRYTEAEAFAVSPVDTVGAGDAFVAGYLAALLTGRTVVETRLREANACGALACLNAGDWEGTPTRRDLDAFLHDADPVVR</sequence>
<evidence type="ECO:0000313" key="5">
    <source>
        <dbReference type="EMBL" id="KOS54673.1"/>
    </source>
</evidence>
<keyword evidence="3" id="KW-0418">Kinase</keyword>
<dbReference type="PANTHER" id="PTHR43085:SF57">
    <property type="entry name" value="CARBOHYDRATE KINASE PFKB DOMAIN-CONTAINING PROTEIN"/>
    <property type="match status" value="1"/>
</dbReference>
<dbReference type="InterPro" id="IPR002173">
    <property type="entry name" value="Carboh/pur_kinase_PfkB_CS"/>
</dbReference>